<dbReference type="Proteomes" id="UP000452235">
    <property type="component" value="Unassembled WGS sequence"/>
</dbReference>
<accession>A0A5M3YUU8</accession>
<dbReference type="EMBL" id="BLJY01000003">
    <property type="protein sequence ID" value="GFF14768.1"/>
    <property type="molecule type" value="Genomic_DNA"/>
</dbReference>
<feature type="compositionally biased region" description="Basic and acidic residues" evidence="1">
    <location>
        <begin position="81"/>
        <end position="92"/>
    </location>
</feature>
<comment type="caution">
    <text evidence="2">The sequence shown here is derived from an EMBL/GenBank/DDBJ whole genome shotgun (WGS) entry which is preliminary data.</text>
</comment>
<evidence type="ECO:0000256" key="1">
    <source>
        <dbReference type="SAM" id="MobiDB-lite"/>
    </source>
</evidence>
<name>A0A5M3YUU8_ASPTE</name>
<organism evidence="2 3">
    <name type="scientific">Aspergillus terreus</name>
    <dbReference type="NCBI Taxonomy" id="33178"/>
    <lineage>
        <taxon>Eukaryota</taxon>
        <taxon>Fungi</taxon>
        <taxon>Dikarya</taxon>
        <taxon>Ascomycota</taxon>
        <taxon>Pezizomycotina</taxon>
        <taxon>Eurotiomycetes</taxon>
        <taxon>Eurotiomycetidae</taxon>
        <taxon>Eurotiales</taxon>
        <taxon>Aspergillaceae</taxon>
        <taxon>Aspergillus</taxon>
        <taxon>Aspergillus subgen. Circumdati</taxon>
    </lineage>
</organism>
<dbReference type="GO" id="GO:0016747">
    <property type="term" value="F:acyltransferase activity, transferring groups other than amino-acyl groups"/>
    <property type="evidence" value="ECO:0007669"/>
    <property type="project" value="InterPro"/>
</dbReference>
<proteinExistence type="predicted"/>
<feature type="compositionally biased region" description="Basic residues" evidence="1">
    <location>
        <begin position="18"/>
        <end position="34"/>
    </location>
</feature>
<dbReference type="OrthoDB" id="2129362at2759"/>
<dbReference type="PROSITE" id="PS51186">
    <property type="entry name" value="GNAT"/>
    <property type="match status" value="1"/>
</dbReference>
<dbReference type="AlphaFoldDB" id="A0A5M3YUU8"/>
<dbReference type="InterPro" id="IPR000182">
    <property type="entry name" value="GNAT_dom"/>
</dbReference>
<dbReference type="SUPFAM" id="SSF55729">
    <property type="entry name" value="Acyl-CoA N-acyltransferases (Nat)"/>
    <property type="match status" value="1"/>
</dbReference>
<sequence length="563" mass="64073">MSSSDGNEDVVVHTGRSGNHKRGQPQPRQGRHYGRGLPFRQEPNVPSTPTSDATRQATPQTPRTPKANGHPNDQEQGSPKDSSRDPKQARKDELKQLQQEIVANAHLNRFKEFDHTVASPEVLATCRTGAGTDPNSEIYQQITWCRLAAKSDLGKCNDDPSASASLPADATEEQRLAAPWSTYEISARVYPVVVDNKLSLSTEPTAEYERFKTQVDTIIQDVSPSTQAPLKSSWKDAFRVNWEDRPQICSPLDGFRDWFRRWLDTTVTVCCYVDTYHNKFFDGTAHPDGVRSLFIPSFEDYPTRLNNDEISQLHQYETAEGYCYNWAAYVREEKNRENERKEMERNAYLEAMKSPISNPNSPKANVYLRPVEPTDVPQLLEIFNWYAHRSPLSPYLLSLDESEVRQRIDDCRSEKLPFIVAVERKLGHARDVNPEKILGYALATDFLGVGSAATTGRFTAELQLFVRQGHKRLRIGSCLMDKLLEVCDPTHIPKLGYFFDASLEERSGYEPGGRRKLARLIFIVSYPAGDSSGYKWLMEWLRTRYDFEEQGVIKGGRVKFDHL</sequence>
<gene>
    <name evidence="2" type="ORF">ATEIFO6365_0003083600</name>
</gene>
<keyword evidence="3" id="KW-1185">Reference proteome</keyword>
<evidence type="ECO:0000313" key="2">
    <source>
        <dbReference type="EMBL" id="GFF14768.1"/>
    </source>
</evidence>
<feature type="region of interest" description="Disordered" evidence="1">
    <location>
        <begin position="1"/>
        <end position="92"/>
    </location>
</feature>
<feature type="compositionally biased region" description="Low complexity" evidence="1">
    <location>
        <begin position="53"/>
        <end position="65"/>
    </location>
</feature>
<evidence type="ECO:0000313" key="3">
    <source>
        <dbReference type="Proteomes" id="UP000452235"/>
    </source>
</evidence>
<dbReference type="VEuPathDB" id="FungiDB:ATEG_00850"/>
<reference evidence="2 3" key="1">
    <citation type="submission" date="2020-01" db="EMBL/GenBank/DDBJ databases">
        <title>Aspergillus terreus IFO 6365 whole genome shotgun sequence.</title>
        <authorList>
            <person name="Kanamasa S."/>
            <person name="Takahashi H."/>
        </authorList>
    </citation>
    <scope>NUCLEOTIDE SEQUENCE [LARGE SCALE GENOMIC DNA]</scope>
    <source>
        <strain evidence="2 3">IFO 6365</strain>
    </source>
</reference>
<protein>
    <submittedName>
        <fullName evidence="2">Uncharacterized protein</fullName>
    </submittedName>
</protein>
<dbReference type="InterPro" id="IPR016181">
    <property type="entry name" value="Acyl_CoA_acyltransferase"/>
</dbReference>
<dbReference type="Gene3D" id="3.40.630.30">
    <property type="match status" value="1"/>
</dbReference>